<dbReference type="EMBL" id="AVOT02057452">
    <property type="protein sequence ID" value="MBW0551551.1"/>
    <property type="molecule type" value="Genomic_DNA"/>
</dbReference>
<evidence type="ECO:0000256" key="1">
    <source>
        <dbReference type="SAM" id="MobiDB-lite"/>
    </source>
</evidence>
<name>A0A9Q3IX65_9BASI</name>
<dbReference type="Proteomes" id="UP000765509">
    <property type="component" value="Unassembled WGS sequence"/>
</dbReference>
<feature type="region of interest" description="Disordered" evidence="1">
    <location>
        <begin position="1"/>
        <end position="37"/>
    </location>
</feature>
<gene>
    <name evidence="2" type="ORF">O181_091266</name>
</gene>
<protein>
    <submittedName>
        <fullName evidence="2">Uncharacterized protein</fullName>
    </submittedName>
</protein>
<dbReference type="AlphaFoldDB" id="A0A9Q3IX65"/>
<evidence type="ECO:0000313" key="2">
    <source>
        <dbReference type="EMBL" id="MBW0551551.1"/>
    </source>
</evidence>
<reference evidence="2" key="1">
    <citation type="submission" date="2021-03" db="EMBL/GenBank/DDBJ databases">
        <title>Draft genome sequence of rust myrtle Austropuccinia psidii MF-1, a brazilian biotype.</title>
        <authorList>
            <person name="Quecine M.C."/>
            <person name="Pachon D.M.R."/>
            <person name="Bonatelli M.L."/>
            <person name="Correr F.H."/>
            <person name="Franceschini L.M."/>
            <person name="Leite T.F."/>
            <person name="Margarido G.R.A."/>
            <person name="Almeida C.A."/>
            <person name="Ferrarezi J.A."/>
            <person name="Labate C.A."/>
        </authorList>
    </citation>
    <scope>NUCLEOTIDE SEQUENCE</scope>
    <source>
        <strain evidence="2">MF-1</strain>
    </source>
</reference>
<keyword evidence="3" id="KW-1185">Reference proteome</keyword>
<comment type="caution">
    <text evidence="2">The sequence shown here is derived from an EMBL/GenBank/DDBJ whole genome shotgun (WGS) entry which is preliminary data.</text>
</comment>
<feature type="compositionally biased region" description="Basic and acidic residues" evidence="1">
    <location>
        <begin position="17"/>
        <end position="37"/>
    </location>
</feature>
<accession>A0A9Q3IX65</accession>
<proteinExistence type="predicted"/>
<evidence type="ECO:0000313" key="3">
    <source>
        <dbReference type="Proteomes" id="UP000765509"/>
    </source>
</evidence>
<organism evidence="2 3">
    <name type="scientific">Austropuccinia psidii MF-1</name>
    <dbReference type="NCBI Taxonomy" id="1389203"/>
    <lineage>
        <taxon>Eukaryota</taxon>
        <taxon>Fungi</taxon>
        <taxon>Dikarya</taxon>
        <taxon>Basidiomycota</taxon>
        <taxon>Pucciniomycotina</taxon>
        <taxon>Pucciniomycetes</taxon>
        <taxon>Pucciniales</taxon>
        <taxon>Sphaerophragmiaceae</taxon>
        <taxon>Austropuccinia</taxon>
    </lineage>
</organism>
<sequence length="84" mass="9908">MIEDSSYSNNETNEENIEIREHRNSTPERNSTSEEEFRTISQIKVVGPRHPAIINFNINKLNILPYQQRIKAYITQQEETPCKM</sequence>